<dbReference type="Pfam" id="PF00557">
    <property type="entry name" value="Peptidase_M24"/>
    <property type="match status" value="1"/>
</dbReference>
<comment type="caution">
    <text evidence="9">The sequence shown here is derived from an EMBL/GenBank/DDBJ whole genome shotgun (WGS) entry which is preliminary data.</text>
</comment>
<feature type="binding site" evidence="6">
    <location>
        <position position="83"/>
    </location>
    <ligand>
        <name>substrate</name>
    </ligand>
</feature>
<evidence type="ECO:0000256" key="1">
    <source>
        <dbReference type="ARBA" id="ARBA00002521"/>
    </source>
</evidence>
<evidence type="ECO:0000256" key="5">
    <source>
        <dbReference type="ARBA" id="ARBA00022801"/>
    </source>
</evidence>
<dbReference type="InterPro" id="IPR002467">
    <property type="entry name" value="Pept_M24A_MAP1"/>
</dbReference>
<dbReference type="Gene3D" id="3.90.230.10">
    <property type="entry name" value="Creatinase/methionine aminopeptidase superfamily"/>
    <property type="match status" value="1"/>
</dbReference>
<dbReference type="InterPro" id="IPR001714">
    <property type="entry name" value="Pept_M24_MAP"/>
</dbReference>
<feature type="binding site" evidence="6">
    <location>
        <position position="246"/>
    </location>
    <ligand>
        <name>a divalent metal cation</name>
        <dbReference type="ChEBI" id="CHEBI:60240"/>
        <label>2</label>
        <note>catalytic</note>
    </ligand>
</feature>
<dbReference type="EMBL" id="BONE01000015">
    <property type="protein sequence ID" value="GIF72884.1"/>
    <property type="molecule type" value="Genomic_DNA"/>
</dbReference>
<keyword evidence="3 6" id="KW-0645">Protease</keyword>
<evidence type="ECO:0000256" key="7">
    <source>
        <dbReference type="RuleBase" id="RU003653"/>
    </source>
</evidence>
<feature type="binding site" evidence="6">
    <location>
        <position position="101"/>
    </location>
    <ligand>
        <name>a divalent metal cation</name>
        <dbReference type="ChEBI" id="CHEBI:60240"/>
        <label>1</label>
    </ligand>
</feature>
<evidence type="ECO:0000259" key="8">
    <source>
        <dbReference type="Pfam" id="PF00557"/>
    </source>
</evidence>
<dbReference type="CDD" id="cd01086">
    <property type="entry name" value="MetAP1"/>
    <property type="match status" value="1"/>
</dbReference>
<sequence length="286" mass="29798">MRRHQLNIQLKTPEQIDLMRRAGLVVANALAAMRAAVAPGVSTADLDAIAEGVIRDAGGVPSFKGYHDYPASICSSVNEQIVHAIPSPKQVLREGDLVSLDCGAVLDGWHGDAAITVPVGETDPALVRMAEVAEESMWAGIAAAARGVRSGRGRLTDISHAVETRVRAGGGRYGIVDGYGGHGIGTEMHQDPHVLNHGRPGRGIKLSPGLCLAIEPMITMGSPRTVELEDGWTVVSRDGSVAAHVEHSIALLDDGAWVLTAPDGGQARLGDLLSARATAPSPSTSS</sequence>
<feature type="binding site" evidence="6">
    <location>
        <position position="215"/>
    </location>
    <ligand>
        <name>a divalent metal cation</name>
        <dbReference type="ChEBI" id="CHEBI:60240"/>
        <label>2</label>
        <note>catalytic</note>
    </ligand>
</feature>
<evidence type="ECO:0000256" key="3">
    <source>
        <dbReference type="ARBA" id="ARBA00022670"/>
    </source>
</evidence>
<dbReference type="NCBIfam" id="TIGR00500">
    <property type="entry name" value="met_pdase_I"/>
    <property type="match status" value="1"/>
</dbReference>
<accession>A0ABQ4CNL5</accession>
<dbReference type="PRINTS" id="PR00599">
    <property type="entry name" value="MAPEPTIDASE"/>
</dbReference>
<gene>
    <name evidence="9" type="primary">map_2</name>
    <name evidence="6" type="synonym">map</name>
    <name evidence="9" type="ORF">Asi02nite_24020</name>
</gene>
<dbReference type="PANTHER" id="PTHR43330:SF27">
    <property type="entry name" value="METHIONINE AMINOPEPTIDASE"/>
    <property type="match status" value="1"/>
</dbReference>
<organism evidence="9 10">
    <name type="scientific">Asanoa siamensis</name>
    <dbReference type="NCBI Taxonomy" id="926357"/>
    <lineage>
        <taxon>Bacteria</taxon>
        <taxon>Bacillati</taxon>
        <taxon>Actinomycetota</taxon>
        <taxon>Actinomycetes</taxon>
        <taxon>Micromonosporales</taxon>
        <taxon>Micromonosporaceae</taxon>
        <taxon>Asanoa</taxon>
    </lineage>
</organism>
<dbReference type="PROSITE" id="PS00680">
    <property type="entry name" value="MAP_1"/>
    <property type="match status" value="1"/>
</dbReference>
<reference evidence="9 10" key="1">
    <citation type="submission" date="2021-01" db="EMBL/GenBank/DDBJ databases">
        <title>Whole genome shotgun sequence of Asanoa siamensis NBRC 107932.</title>
        <authorList>
            <person name="Komaki H."/>
            <person name="Tamura T."/>
        </authorList>
    </citation>
    <scope>NUCLEOTIDE SEQUENCE [LARGE SCALE GENOMIC DNA]</scope>
    <source>
        <strain evidence="9 10">NBRC 107932</strain>
    </source>
</reference>
<dbReference type="SUPFAM" id="SSF55920">
    <property type="entry name" value="Creatinase/aminopeptidase"/>
    <property type="match status" value="1"/>
</dbReference>
<keyword evidence="4 6" id="KW-0479">Metal-binding</keyword>
<feature type="binding site" evidence="6">
    <location>
        <position position="189"/>
    </location>
    <ligand>
        <name>substrate</name>
    </ligand>
</feature>
<feature type="binding site" evidence="6">
    <location>
        <position position="246"/>
    </location>
    <ligand>
        <name>a divalent metal cation</name>
        <dbReference type="ChEBI" id="CHEBI:60240"/>
        <label>1</label>
    </ligand>
</feature>
<evidence type="ECO:0000313" key="9">
    <source>
        <dbReference type="EMBL" id="GIF72884.1"/>
    </source>
</evidence>
<dbReference type="Proteomes" id="UP000604117">
    <property type="component" value="Unassembled WGS sequence"/>
</dbReference>
<feature type="binding site" evidence="6">
    <location>
        <position position="182"/>
    </location>
    <ligand>
        <name>a divalent metal cation</name>
        <dbReference type="ChEBI" id="CHEBI:60240"/>
        <label>2</label>
        <note>catalytic</note>
    </ligand>
</feature>
<comment type="subunit">
    <text evidence="6">Monomer.</text>
</comment>
<comment type="catalytic activity">
    <reaction evidence="6 7">
        <text>Release of N-terminal amino acids, preferentially methionine, from peptides and arylamides.</text>
        <dbReference type="EC" id="3.4.11.18"/>
    </reaction>
</comment>
<feature type="domain" description="Peptidase M24" evidence="8">
    <location>
        <begin position="18"/>
        <end position="231"/>
    </location>
</feature>
<dbReference type="GO" id="GO:0004177">
    <property type="term" value="F:aminopeptidase activity"/>
    <property type="evidence" value="ECO:0007669"/>
    <property type="project" value="UniProtKB-KW"/>
</dbReference>
<evidence type="ECO:0000256" key="6">
    <source>
        <dbReference type="HAMAP-Rule" id="MF_01974"/>
    </source>
</evidence>
<comment type="function">
    <text evidence="1 6">Removes the N-terminal methionine from nascent proteins. The N-terminal methionine is often cleaved when the second residue in the primary sequence is small and uncharged (Met-Ala-, Cys, Gly, Pro, Ser, Thr, or Val). Requires deformylation of the N(alpha)-formylated initiator methionine before it can be hydrolyzed.</text>
</comment>
<evidence type="ECO:0000256" key="4">
    <source>
        <dbReference type="ARBA" id="ARBA00022723"/>
    </source>
</evidence>
<dbReference type="PANTHER" id="PTHR43330">
    <property type="entry name" value="METHIONINE AMINOPEPTIDASE"/>
    <property type="match status" value="1"/>
</dbReference>
<dbReference type="HAMAP" id="MF_01974">
    <property type="entry name" value="MetAP_1"/>
    <property type="match status" value="1"/>
</dbReference>
<keyword evidence="5 6" id="KW-0378">Hydrolase</keyword>
<keyword evidence="10" id="KW-1185">Reference proteome</keyword>
<dbReference type="RefSeq" id="WP_203712569.1">
    <property type="nucleotide sequence ID" value="NZ_BONE01000015.1"/>
</dbReference>
<protein>
    <recommendedName>
        <fullName evidence="6 7">Methionine aminopeptidase</fullName>
        <shortName evidence="6">MAP</shortName>
        <shortName evidence="6">MetAP</shortName>
        <ecNumber evidence="6 7">3.4.11.18</ecNumber>
    </recommendedName>
    <alternativeName>
        <fullName evidence="6">Peptidase M</fullName>
    </alternativeName>
</protein>
<feature type="binding site" evidence="6">
    <location>
        <position position="112"/>
    </location>
    <ligand>
        <name>a divalent metal cation</name>
        <dbReference type="ChEBI" id="CHEBI:60240"/>
        <label>2</label>
        <note>catalytic</note>
    </ligand>
</feature>
<dbReference type="EC" id="3.4.11.18" evidence="6 7"/>
<keyword evidence="2 6" id="KW-0031">Aminopeptidase</keyword>
<dbReference type="InterPro" id="IPR000994">
    <property type="entry name" value="Pept_M24"/>
</dbReference>
<dbReference type="InterPro" id="IPR036005">
    <property type="entry name" value="Creatinase/aminopeptidase-like"/>
</dbReference>
<comment type="cofactor">
    <cofactor evidence="6">
        <name>Co(2+)</name>
        <dbReference type="ChEBI" id="CHEBI:48828"/>
    </cofactor>
    <cofactor evidence="6">
        <name>Zn(2+)</name>
        <dbReference type="ChEBI" id="CHEBI:29105"/>
    </cofactor>
    <cofactor evidence="6">
        <name>Mn(2+)</name>
        <dbReference type="ChEBI" id="CHEBI:29035"/>
    </cofactor>
    <cofactor evidence="6">
        <name>Fe(2+)</name>
        <dbReference type="ChEBI" id="CHEBI:29033"/>
    </cofactor>
    <text evidence="6">Binds 2 divalent metal cations per subunit. Has a high-affinity and a low affinity metal-binding site. The true nature of the physiological cofactor is under debate. The enzyme is active with cobalt, zinc, manganese or divalent iron ions. Most likely, methionine aminopeptidases function as mononuclear Fe(2+)-metalloproteases under physiological conditions, and the catalytically relevant metal-binding site has been assigned to the histidine-containing high-affinity site.</text>
</comment>
<proteinExistence type="inferred from homology"/>
<evidence type="ECO:0000313" key="10">
    <source>
        <dbReference type="Proteomes" id="UP000604117"/>
    </source>
</evidence>
<name>A0ABQ4CNL5_9ACTN</name>
<comment type="similarity">
    <text evidence="6">Belongs to the peptidase M24A family. Methionine aminopeptidase type 1 subfamily.</text>
</comment>
<feature type="binding site" evidence="6">
    <location>
        <position position="112"/>
    </location>
    <ligand>
        <name>a divalent metal cation</name>
        <dbReference type="ChEBI" id="CHEBI:60240"/>
        <label>1</label>
    </ligand>
</feature>
<evidence type="ECO:0000256" key="2">
    <source>
        <dbReference type="ARBA" id="ARBA00022438"/>
    </source>
</evidence>